<evidence type="ECO:0000313" key="2">
    <source>
        <dbReference type="Proteomes" id="UP000642070"/>
    </source>
</evidence>
<dbReference type="AlphaFoldDB" id="A0A917WHX7"/>
<proteinExistence type="predicted"/>
<dbReference type="Pfam" id="PF13578">
    <property type="entry name" value="Methyltransf_24"/>
    <property type="match status" value="1"/>
</dbReference>
<organism evidence="1 2">
    <name type="scientific">Dactylosporangium sucinum</name>
    <dbReference type="NCBI Taxonomy" id="1424081"/>
    <lineage>
        <taxon>Bacteria</taxon>
        <taxon>Bacillati</taxon>
        <taxon>Actinomycetota</taxon>
        <taxon>Actinomycetes</taxon>
        <taxon>Micromonosporales</taxon>
        <taxon>Micromonosporaceae</taxon>
        <taxon>Dactylosporangium</taxon>
    </lineage>
</organism>
<accession>A0A917WHX7</accession>
<protein>
    <recommendedName>
        <fullName evidence="3">Class I SAM-dependent methyltransferase</fullName>
    </recommendedName>
</protein>
<dbReference type="EMBL" id="BMPI01000001">
    <property type="protein sequence ID" value="GGM04559.1"/>
    <property type="molecule type" value="Genomic_DNA"/>
</dbReference>
<reference evidence="1" key="2">
    <citation type="submission" date="2020-09" db="EMBL/GenBank/DDBJ databases">
        <authorList>
            <person name="Sun Q."/>
            <person name="Ohkuma M."/>
        </authorList>
    </citation>
    <scope>NUCLEOTIDE SEQUENCE</scope>
    <source>
        <strain evidence="1">JCM 19831</strain>
    </source>
</reference>
<name>A0A917WHX7_9ACTN</name>
<dbReference type="Proteomes" id="UP000642070">
    <property type="component" value="Unassembled WGS sequence"/>
</dbReference>
<evidence type="ECO:0008006" key="3">
    <source>
        <dbReference type="Google" id="ProtNLM"/>
    </source>
</evidence>
<dbReference type="SUPFAM" id="SSF53335">
    <property type="entry name" value="S-adenosyl-L-methionine-dependent methyltransferases"/>
    <property type="match status" value="1"/>
</dbReference>
<evidence type="ECO:0000313" key="1">
    <source>
        <dbReference type="EMBL" id="GGM04559.1"/>
    </source>
</evidence>
<gene>
    <name evidence="1" type="ORF">GCM10007977_002230</name>
</gene>
<dbReference type="InterPro" id="IPR029063">
    <property type="entry name" value="SAM-dependent_MTases_sf"/>
</dbReference>
<dbReference type="Gene3D" id="3.40.50.150">
    <property type="entry name" value="Vaccinia Virus protein VP39"/>
    <property type="match status" value="1"/>
</dbReference>
<comment type="caution">
    <text evidence="1">The sequence shown here is derived from an EMBL/GenBank/DDBJ whole genome shotgun (WGS) entry which is preliminary data.</text>
</comment>
<sequence>MTPFSVSSTSSDRPGVRRWGRRVRAAVSTSSGLELLGALPVLRAPVRYLDRHPVLHGTVLSAFGLRRPLFVDHLGDPQPRYGYGRPVHPQLAARFAEGRDRYRERLSSFRAHLDAFRAIPLQAELTDPMPYWRNGWLPPLDALALTGFLAETNPRRYLEIGSGNSTKFARRAIADHGLRTTITSIDPAPRAEIDALCDTVIREPLEHTDLGRFDELEAGDIVFFDGSHRAFMGSDVTVFFFEVLPRLRPGVLVHIHDILLPSDYPPEWRWRAYSEQYLLAAFLLADRGRYVVELPNAYLADDPALGGLFDDLWADLGLGDRLHPSSFWLSVEP</sequence>
<reference evidence="1" key="1">
    <citation type="journal article" date="2014" name="Int. J. Syst. Evol. Microbiol.">
        <title>Complete genome sequence of Corynebacterium casei LMG S-19264T (=DSM 44701T), isolated from a smear-ripened cheese.</title>
        <authorList>
            <consortium name="US DOE Joint Genome Institute (JGI-PGF)"/>
            <person name="Walter F."/>
            <person name="Albersmeier A."/>
            <person name="Kalinowski J."/>
            <person name="Ruckert C."/>
        </authorList>
    </citation>
    <scope>NUCLEOTIDE SEQUENCE</scope>
    <source>
        <strain evidence="1">JCM 19831</strain>
    </source>
</reference>
<keyword evidence="2" id="KW-1185">Reference proteome</keyword>
<dbReference type="RefSeq" id="WP_229833900.1">
    <property type="nucleotide sequence ID" value="NZ_BMPI01000001.1"/>
</dbReference>